<accession>A0AAV1I9L0</accession>
<sequence length="317" mass="35124">MYPLQRLWHLPLDMWNKLPLRIDLPIPYLQIDIVFVNDPGQIKILRGDADCGRMHQVPSEQQPGWAHYFFKGTRFHDTAHDAWFIAMEGQEGTADYERRKECVAACLKNEWYSSDDVKKVAELLKSGASDEALAEAMVPIINSRFLQGHKPIPGSIAQDAKAMLNSPVDMLKPGAYEKAVAAGRNVIGFCSASEPIKGLKEVDVAHNIGAAANEVVKTLATLRDNATCKDLDELFTRSENTPTPAVPRVALAASKFGGLLSYPAKPGKTVFFLNISKAAGMERSLFWTFGTGVPERSCPFKPFMMSFLKDVQKQLQP</sequence>
<name>A0AAV1I9L0_9CHLO</name>
<proteinExistence type="predicted"/>
<keyword evidence="2" id="KW-1185">Reference proteome</keyword>
<organism evidence="1 2">
    <name type="scientific">Coccomyxa viridis</name>
    <dbReference type="NCBI Taxonomy" id="1274662"/>
    <lineage>
        <taxon>Eukaryota</taxon>
        <taxon>Viridiplantae</taxon>
        <taxon>Chlorophyta</taxon>
        <taxon>core chlorophytes</taxon>
        <taxon>Trebouxiophyceae</taxon>
        <taxon>Trebouxiophyceae incertae sedis</taxon>
        <taxon>Coccomyxaceae</taxon>
        <taxon>Coccomyxa</taxon>
    </lineage>
</organism>
<dbReference type="Proteomes" id="UP001314263">
    <property type="component" value="Unassembled WGS sequence"/>
</dbReference>
<gene>
    <name evidence="1" type="ORF">CVIRNUC_007271</name>
</gene>
<evidence type="ECO:0000313" key="2">
    <source>
        <dbReference type="Proteomes" id="UP001314263"/>
    </source>
</evidence>
<reference evidence="1 2" key="1">
    <citation type="submission" date="2023-10" db="EMBL/GenBank/DDBJ databases">
        <authorList>
            <person name="Maclean D."/>
            <person name="Macfadyen A."/>
        </authorList>
    </citation>
    <scope>NUCLEOTIDE SEQUENCE [LARGE SCALE GENOMIC DNA]</scope>
</reference>
<dbReference type="AlphaFoldDB" id="A0AAV1I9L0"/>
<protein>
    <submittedName>
        <fullName evidence="1">Uncharacterized protein</fullName>
    </submittedName>
</protein>
<comment type="caution">
    <text evidence="1">The sequence shown here is derived from an EMBL/GenBank/DDBJ whole genome shotgun (WGS) entry which is preliminary data.</text>
</comment>
<evidence type="ECO:0000313" key="1">
    <source>
        <dbReference type="EMBL" id="CAK0784068.1"/>
    </source>
</evidence>
<dbReference type="EMBL" id="CAUYUE010000009">
    <property type="protein sequence ID" value="CAK0784068.1"/>
    <property type="molecule type" value="Genomic_DNA"/>
</dbReference>